<dbReference type="HOGENOM" id="CLU_096783_0_0_14"/>
<name>F6FJJ6_MYCHI</name>
<sequence length="219" mass="24780">MSNFTPVAILLVGTGGVAYSYYSSPERVNKSISSKVNVLFKDKYGEALLRENHDQAVWQGKWNVMKASKPTHDLLKKAIEHPNYSHDAQKLHKEGCLNIYESVVMATSYFSDFQQYCAKNNRDVLGGKWIAEDPSKKAKNKKGSDWDKKLEELQKVKKQELSVGLLDLYAQLEKVKAPKDLKDEHRVALKGWCDSSGEEIYLGGEVEAFKVVKKFCTSN</sequence>
<dbReference type="STRING" id="859194.MHF_1103"/>
<dbReference type="EMBL" id="CP002808">
    <property type="protein sequence ID" value="AEG73351.1"/>
    <property type="molecule type" value="Genomic_DNA"/>
</dbReference>
<evidence type="ECO:0000313" key="2">
    <source>
        <dbReference type="Proteomes" id="UP000007952"/>
    </source>
</evidence>
<proteinExistence type="predicted"/>
<reference key="2">
    <citation type="submission" date="2011-05" db="EMBL/GenBank/DDBJ databases">
        <title>The Genome of Mycoplasma haemofelis Strain Ohio2, a pathogenic hemoplasma of the cat.</title>
        <authorList>
            <person name="Santos A.P."/>
            <person name="Guimaraes A.M.S."/>
            <person name="SanMiguel P.J."/>
            <person name="Martin S.W."/>
            <person name="Messick J.B."/>
        </authorList>
    </citation>
    <scope>NUCLEOTIDE SEQUENCE</scope>
    <source>
        <strain>Ohio2</strain>
    </source>
</reference>
<protein>
    <submittedName>
        <fullName evidence="1">Uncharacterized protein</fullName>
    </submittedName>
</protein>
<organism evidence="1 2">
    <name type="scientific">Mycoplasma haemofelis (strain Ohio2)</name>
    <dbReference type="NCBI Taxonomy" id="859194"/>
    <lineage>
        <taxon>Bacteria</taxon>
        <taxon>Bacillati</taxon>
        <taxon>Mycoplasmatota</taxon>
        <taxon>Mollicutes</taxon>
        <taxon>Mycoplasmataceae</taxon>
        <taxon>Mycoplasma</taxon>
    </lineage>
</organism>
<dbReference type="Proteomes" id="UP000007952">
    <property type="component" value="Chromosome"/>
</dbReference>
<reference evidence="1 2" key="1">
    <citation type="journal article" date="2011" name="J. Bacteriol.">
        <title>Complete genome sequences of two hemotropic Mycoplasmas, Mycoplasma haemofelis strain Ohio2 and Mycoplasma suis strain Illinois.</title>
        <authorList>
            <person name="Messick J.B."/>
            <person name="Santos A.P."/>
            <person name="Guimaraes A.M."/>
        </authorList>
    </citation>
    <scope>NUCLEOTIDE SEQUENCE [LARGE SCALE GENOMIC DNA]</scope>
    <source>
        <strain evidence="1 2">Ohio2</strain>
    </source>
</reference>
<accession>F6FJJ6</accession>
<dbReference type="AlphaFoldDB" id="F6FJJ6"/>
<dbReference type="KEGG" id="mhf:MHF_1103"/>
<dbReference type="BioCyc" id="MHAE859194:G1GR7-1094-MONOMER"/>
<evidence type="ECO:0000313" key="1">
    <source>
        <dbReference type="EMBL" id="AEG73351.1"/>
    </source>
</evidence>
<gene>
    <name evidence="1" type="ordered locus">MHF_1103</name>
</gene>